<evidence type="ECO:0000313" key="3">
    <source>
        <dbReference type="Proteomes" id="UP001605036"/>
    </source>
</evidence>
<dbReference type="AlphaFoldDB" id="A0ABD1YQ97"/>
<protein>
    <recommendedName>
        <fullName evidence="4">Phytase-like domain-containing protein</fullName>
    </recommendedName>
</protein>
<keyword evidence="1" id="KW-0472">Membrane</keyword>
<keyword evidence="3" id="KW-1185">Reference proteome</keyword>
<accession>A0ABD1YQ97</accession>
<evidence type="ECO:0000313" key="2">
    <source>
        <dbReference type="EMBL" id="KAL2632951.1"/>
    </source>
</evidence>
<organism evidence="2 3">
    <name type="scientific">Riccia fluitans</name>
    <dbReference type="NCBI Taxonomy" id="41844"/>
    <lineage>
        <taxon>Eukaryota</taxon>
        <taxon>Viridiplantae</taxon>
        <taxon>Streptophyta</taxon>
        <taxon>Embryophyta</taxon>
        <taxon>Marchantiophyta</taxon>
        <taxon>Marchantiopsida</taxon>
        <taxon>Marchantiidae</taxon>
        <taxon>Marchantiales</taxon>
        <taxon>Ricciaceae</taxon>
        <taxon>Riccia</taxon>
    </lineage>
</organism>
<name>A0ABD1YQ97_9MARC</name>
<feature type="transmembrane region" description="Helical" evidence="1">
    <location>
        <begin position="21"/>
        <end position="43"/>
    </location>
</feature>
<keyword evidence="1" id="KW-0812">Transmembrane</keyword>
<reference evidence="2 3" key="1">
    <citation type="submission" date="2024-09" db="EMBL/GenBank/DDBJ databases">
        <title>Chromosome-scale assembly of Riccia fluitans.</title>
        <authorList>
            <person name="Paukszto L."/>
            <person name="Sawicki J."/>
            <person name="Karawczyk K."/>
            <person name="Piernik-Szablinska J."/>
            <person name="Szczecinska M."/>
            <person name="Mazdziarz M."/>
        </authorList>
    </citation>
    <scope>NUCLEOTIDE SEQUENCE [LARGE SCALE GENOMIC DNA]</scope>
    <source>
        <strain evidence="2">Rf_01</strain>
        <tissue evidence="2">Aerial parts of the thallus</tissue>
    </source>
</reference>
<evidence type="ECO:0000256" key="1">
    <source>
        <dbReference type="SAM" id="Phobius"/>
    </source>
</evidence>
<dbReference type="EMBL" id="JBHFFA010000003">
    <property type="protein sequence ID" value="KAL2632951.1"/>
    <property type="molecule type" value="Genomic_DNA"/>
</dbReference>
<keyword evidence="1" id="KW-1133">Transmembrane helix</keyword>
<sequence>MILAQVCAPQDGCSTTEHKSAFLRFVTMASQLFVCALLLLVWVQGGVLAQGGRRLLTDSCDGGLNRPPTPPSFGGTAQGPSSSQDVYMVPYTAGSGIFTKAIISVGDSALNNYTMVGIPDGLGAYDNGNGTMTVVMNHELSAGKGIIRAHGSNGAFVSKWIIQKNDFSVLYGEDLIKQVYSWDRNSKTYLDPSASPPVQFNRFCSATLAPESNFYNPSSGKGFKDLIFFNGEEDGFTGRAFAHIVTGPFAGTSYELPYMGQAGWENVSPHTVLNGPNGDKTIVIGTDDGGHNRVFVYVGDKKASGNPVEKAGLTGGKLYVIYVEGLEDEVNQGANLTVHSTMAFKAVLLGDGDLSGTSGTGPQIQANFLPANNVAPLAFNNTKFNRPEDGAWDPKIDSDFYFITTASFSSLGQHTRLWRLRFNDPTLQTSLEGTIEILINGPDGSSTAGPKMLDNIAVTKRGEFILQEDPGSNPHIARMWRYNRKTDVLDIIAQHNPAFFSPPTPVKTIDEESSGVINVDKILGRGWYLFDVQSHNTLPDPLVQDGQLLALYVPTGDSECA</sequence>
<comment type="caution">
    <text evidence="2">The sequence shown here is derived from an EMBL/GenBank/DDBJ whole genome shotgun (WGS) entry which is preliminary data.</text>
</comment>
<dbReference type="Proteomes" id="UP001605036">
    <property type="component" value="Unassembled WGS sequence"/>
</dbReference>
<gene>
    <name evidence="2" type="ORF">R1flu_004430</name>
</gene>
<proteinExistence type="predicted"/>
<evidence type="ECO:0008006" key="4">
    <source>
        <dbReference type="Google" id="ProtNLM"/>
    </source>
</evidence>